<keyword evidence="15" id="KW-1185">Reference proteome</keyword>
<evidence type="ECO:0000259" key="10">
    <source>
        <dbReference type="Pfam" id="PF02503"/>
    </source>
</evidence>
<dbReference type="PANTHER" id="PTHR30218:SF0">
    <property type="entry name" value="POLYPHOSPHATE KINASE"/>
    <property type="match status" value="1"/>
</dbReference>
<dbReference type="NCBIfam" id="NF003918">
    <property type="entry name" value="PRK05443.1-2"/>
    <property type="match status" value="1"/>
</dbReference>
<dbReference type="InterPro" id="IPR041108">
    <property type="entry name" value="PP_kinase_C_1"/>
</dbReference>
<dbReference type="InterPro" id="IPR025200">
    <property type="entry name" value="PPK_C_dom2"/>
</dbReference>
<dbReference type="AlphaFoldDB" id="A0A0F5I299"/>
<feature type="domain" description="Polyphosphate kinase middle" evidence="10">
    <location>
        <begin position="135"/>
        <end position="318"/>
    </location>
</feature>
<dbReference type="GO" id="GO:0008976">
    <property type="term" value="F:polyphosphate kinase activity"/>
    <property type="evidence" value="ECO:0007669"/>
    <property type="project" value="UniProtKB-UniRule"/>
</dbReference>
<name>A0A0F5I299_BACTR</name>
<dbReference type="NCBIfam" id="NF003921">
    <property type="entry name" value="PRK05443.2-2"/>
    <property type="match status" value="1"/>
</dbReference>
<evidence type="ECO:0000256" key="8">
    <source>
        <dbReference type="HAMAP-Rule" id="MF_00347"/>
    </source>
</evidence>
<dbReference type="Gene3D" id="3.30.1840.10">
    <property type="entry name" value="Polyphosphate kinase middle domain"/>
    <property type="match status" value="1"/>
</dbReference>
<evidence type="ECO:0000256" key="4">
    <source>
        <dbReference type="ARBA" id="ARBA00022741"/>
    </source>
</evidence>
<dbReference type="InterPro" id="IPR024953">
    <property type="entry name" value="PP_kinase_middle"/>
</dbReference>
<evidence type="ECO:0000259" key="11">
    <source>
        <dbReference type="Pfam" id="PF13089"/>
    </source>
</evidence>
<sequence length="741" mass="85301">MEPTLDPAPDLENPCFYNNRELSWLDFNKRVLEEARDDRNSLLEKYKFLAIFSSNLDEFFMVRVAGLIEQVRAGLKRPDTKTQLMPSEQLALISERTHKLVEEQQQIFLHELAPLLKKEGIHMIPVSEVEPAHVSFLEEYFKEKIFPVLTPMAIDAYRPFPMLLNKSLNLAVIIKNQLDNNQENESQNKLAIVQVPSVLDRLIELPSKDGKRTFVLLEQVIAHFIHTLFKGFSIQSITPFRITRNADLTIHEDEAEDLLEEIEEELKKRKWGAAVRLEVQCGSFEMGVVNHLIEELEIHEKDVYFTEMPLDLTFLFSFYGIVQSTHDHLAGKSFIPQPPQDLGGEKDVFAAARKQDILFHHPYESFEPVVEFISQAADDPDVLAIKQTLYRVSGNSPIIKSLQRAAENGKQVTVLVELKARFDEQNNVHWAKELEKAGCHVIYGMTYLKTHSKITLVVRRTKNGIERFVHLGTGNYNDSTARIYTDMGLITTDEEIGIDATNFFNYLSGYTARPQYHHLIVSPFGIRDKFIELIDQEIKFHKQHGNGYIAAKMNSLSDKNLIKKLYEASIAGVKVDLVVRGICCLRPGVEGISENIRVRSIVGTFLEHTRIFFFNHNGEEKLYLSSADMMTRNMENRVEILFPILKPHLKERIHEWMEIILSDNTKAREQDSSGTYHYVQRADGEKEVNSQMVMCEMAYRRKDLKKPESKPILSIKETFPKIGDYTTTRLRKLGGLIKMLF</sequence>
<dbReference type="SUPFAM" id="SSF143724">
    <property type="entry name" value="PHP14-like"/>
    <property type="match status" value="1"/>
</dbReference>
<comment type="cofactor">
    <cofactor evidence="8">
        <name>Mg(2+)</name>
        <dbReference type="ChEBI" id="CHEBI:18420"/>
    </cofactor>
</comment>
<dbReference type="Pfam" id="PF13090">
    <property type="entry name" value="PP_kinase_C"/>
    <property type="match status" value="1"/>
</dbReference>
<feature type="binding site" evidence="8">
    <location>
        <position position="608"/>
    </location>
    <ligand>
        <name>ATP</name>
        <dbReference type="ChEBI" id="CHEBI:30616"/>
    </ligand>
</feature>
<keyword evidence="6 8" id="KW-0067">ATP-binding</keyword>
<dbReference type="SUPFAM" id="SSF56024">
    <property type="entry name" value="Phospholipase D/nuclease"/>
    <property type="match status" value="2"/>
</dbReference>
<evidence type="ECO:0000313" key="15">
    <source>
        <dbReference type="Proteomes" id="UP000031563"/>
    </source>
</evidence>
<feature type="binding site" evidence="8">
    <location>
        <position position="580"/>
    </location>
    <ligand>
        <name>ATP</name>
        <dbReference type="ChEBI" id="CHEBI:30616"/>
    </ligand>
</feature>
<accession>A0A0F5I299</accession>
<dbReference type="GO" id="GO:0006799">
    <property type="term" value="P:polyphosphate biosynthetic process"/>
    <property type="evidence" value="ECO:0007669"/>
    <property type="project" value="UniProtKB-UniRule"/>
</dbReference>
<comment type="function">
    <text evidence="8 9">Catalyzes the reversible transfer of the terminal phosphate of ATP to form a long-chain polyphosphate (polyP).</text>
</comment>
<dbReference type="NCBIfam" id="NF003917">
    <property type="entry name" value="PRK05443.1-1"/>
    <property type="match status" value="1"/>
</dbReference>
<proteinExistence type="inferred from homology"/>
<dbReference type="GO" id="GO:0046872">
    <property type="term" value="F:metal ion binding"/>
    <property type="evidence" value="ECO:0007669"/>
    <property type="project" value="UniProtKB-KW"/>
</dbReference>
<evidence type="ECO:0000259" key="12">
    <source>
        <dbReference type="Pfam" id="PF13090"/>
    </source>
</evidence>
<feature type="domain" description="Polyphosphate kinase C-terminal" evidence="12">
    <location>
        <begin position="519"/>
        <end position="691"/>
    </location>
</feature>
<dbReference type="Gene3D" id="3.30.870.10">
    <property type="entry name" value="Endonuclease Chain A"/>
    <property type="match status" value="2"/>
</dbReference>
<dbReference type="CDD" id="cd09165">
    <property type="entry name" value="PLDc_PaPPK1_C1_like"/>
    <property type="match status" value="1"/>
</dbReference>
<keyword evidence="1 8" id="KW-0597">Phosphoprotein</keyword>
<dbReference type="SUPFAM" id="SSF140356">
    <property type="entry name" value="PPK N-terminal domain-like"/>
    <property type="match status" value="1"/>
</dbReference>
<comment type="caution">
    <text evidence="14">The sequence shown here is derived from an EMBL/GenBank/DDBJ whole genome shotgun (WGS) entry which is preliminary data.</text>
</comment>
<dbReference type="FunFam" id="3.30.870.10:FF:000001">
    <property type="entry name" value="Polyphosphate kinase"/>
    <property type="match status" value="1"/>
</dbReference>
<feature type="active site" description="Phosphohistidine intermediate" evidence="8">
    <location>
        <position position="451"/>
    </location>
</feature>
<dbReference type="InterPro" id="IPR036830">
    <property type="entry name" value="PP_kinase_middle_dom_sf"/>
</dbReference>
<feature type="binding site" evidence="8">
    <location>
        <position position="391"/>
    </location>
    <ligand>
        <name>Mg(2+)</name>
        <dbReference type="ChEBI" id="CHEBI:18420"/>
    </ligand>
</feature>
<evidence type="ECO:0000256" key="2">
    <source>
        <dbReference type="ARBA" id="ARBA00022679"/>
    </source>
</evidence>
<feature type="binding site" evidence="8">
    <location>
        <position position="421"/>
    </location>
    <ligand>
        <name>Mg(2+)</name>
        <dbReference type="ChEBI" id="CHEBI:18420"/>
    </ligand>
</feature>
<dbReference type="NCBIfam" id="NF003920">
    <property type="entry name" value="PRK05443.2-1"/>
    <property type="match status" value="1"/>
</dbReference>
<keyword evidence="2 8" id="KW-0808">Transferase</keyword>
<dbReference type="GO" id="GO:0009358">
    <property type="term" value="C:polyphosphate kinase complex"/>
    <property type="evidence" value="ECO:0007669"/>
    <property type="project" value="InterPro"/>
</dbReference>
<dbReference type="InterPro" id="IPR025198">
    <property type="entry name" value="PPK_N_dom"/>
</dbReference>
<dbReference type="InterPro" id="IPR036832">
    <property type="entry name" value="PPK_N_dom_sf"/>
</dbReference>
<comment type="catalytic activity">
    <reaction evidence="8 9">
        <text>[phosphate](n) + ATP = [phosphate](n+1) + ADP</text>
        <dbReference type="Rhea" id="RHEA:19573"/>
        <dbReference type="Rhea" id="RHEA-COMP:9859"/>
        <dbReference type="Rhea" id="RHEA-COMP:14280"/>
        <dbReference type="ChEBI" id="CHEBI:16838"/>
        <dbReference type="ChEBI" id="CHEBI:30616"/>
        <dbReference type="ChEBI" id="CHEBI:456216"/>
        <dbReference type="EC" id="2.7.4.1"/>
    </reaction>
</comment>
<dbReference type="Pfam" id="PF13089">
    <property type="entry name" value="PP_kinase_N"/>
    <property type="match status" value="1"/>
</dbReference>
<feature type="binding site" evidence="8">
    <location>
        <position position="484"/>
    </location>
    <ligand>
        <name>ATP</name>
        <dbReference type="ChEBI" id="CHEBI:30616"/>
    </ligand>
</feature>
<dbReference type="HAMAP" id="MF_00347">
    <property type="entry name" value="Polyphosphate_kinase"/>
    <property type="match status" value="1"/>
</dbReference>
<evidence type="ECO:0000313" key="14">
    <source>
        <dbReference type="EMBL" id="KKB39646.1"/>
    </source>
</evidence>
<evidence type="ECO:0000256" key="9">
    <source>
        <dbReference type="RuleBase" id="RU003800"/>
    </source>
</evidence>
<dbReference type="Pfam" id="PF17941">
    <property type="entry name" value="PP_kinase_C_1"/>
    <property type="match status" value="1"/>
</dbReference>
<gene>
    <name evidence="8" type="primary">ppk</name>
    <name evidence="14" type="ORF">QY95_02276</name>
</gene>
<dbReference type="EC" id="2.7.4.1" evidence="8 9"/>
<keyword evidence="5 8" id="KW-0418">Kinase</keyword>
<evidence type="ECO:0000256" key="3">
    <source>
        <dbReference type="ARBA" id="ARBA00022723"/>
    </source>
</evidence>
<keyword evidence="7 8" id="KW-0460">Magnesium</keyword>
<protein>
    <recommendedName>
        <fullName evidence="8 9">Polyphosphate kinase</fullName>
        <ecNumber evidence="8 9">2.7.4.1</ecNumber>
    </recommendedName>
    <alternativeName>
        <fullName evidence="8">ATP-polyphosphate phosphotransferase</fullName>
    </alternativeName>
    <alternativeName>
        <fullName evidence="8">Polyphosphoric acid kinase</fullName>
    </alternativeName>
</protein>
<evidence type="ECO:0000256" key="5">
    <source>
        <dbReference type="ARBA" id="ARBA00022777"/>
    </source>
</evidence>
<keyword evidence="4 8" id="KW-0547">Nucleotide-binding</keyword>
<dbReference type="InterPro" id="IPR003414">
    <property type="entry name" value="PP_kinase"/>
</dbReference>
<dbReference type="PIRSF" id="PIRSF015589">
    <property type="entry name" value="PP_kinase"/>
    <property type="match status" value="1"/>
</dbReference>
<evidence type="ECO:0000256" key="1">
    <source>
        <dbReference type="ARBA" id="ARBA00022553"/>
    </source>
</evidence>
<dbReference type="OrthoDB" id="9761456at2"/>
<dbReference type="CDD" id="cd09168">
    <property type="entry name" value="PLDc_PaPPK1_C2_like"/>
    <property type="match status" value="1"/>
</dbReference>
<comment type="similarity">
    <text evidence="8 9">Belongs to the polyphosphate kinase 1 (PPK1) family.</text>
</comment>
<organism evidence="14 15">
    <name type="scientific">Bacillus thermotolerans</name>
    <name type="common">Quasibacillus thermotolerans</name>
    <dbReference type="NCBI Taxonomy" id="1221996"/>
    <lineage>
        <taxon>Bacteria</taxon>
        <taxon>Bacillati</taxon>
        <taxon>Bacillota</taxon>
        <taxon>Bacilli</taxon>
        <taxon>Bacillales</taxon>
        <taxon>Bacillaceae</taxon>
        <taxon>Bacillus</taxon>
    </lineage>
</organism>
<comment type="PTM">
    <text evidence="8 9">An intermediate of this reaction is the autophosphorylated ppk in which a phosphate is covalently linked to a histidine residue through a N-P bond.</text>
</comment>
<keyword evidence="3 8" id="KW-0479">Metal-binding</keyword>
<evidence type="ECO:0000259" key="13">
    <source>
        <dbReference type="Pfam" id="PF17941"/>
    </source>
</evidence>
<dbReference type="Proteomes" id="UP000031563">
    <property type="component" value="Unassembled WGS sequence"/>
</dbReference>
<feature type="domain" description="Polyphosphate kinase N-terminal" evidence="11">
    <location>
        <begin position="17"/>
        <end position="123"/>
    </location>
</feature>
<feature type="domain" description="Polyphosphate kinase C-terminal" evidence="13">
    <location>
        <begin position="347"/>
        <end position="511"/>
    </location>
</feature>
<evidence type="ECO:0000256" key="7">
    <source>
        <dbReference type="ARBA" id="ARBA00022842"/>
    </source>
</evidence>
<dbReference type="GO" id="GO:0005524">
    <property type="term" value="F:ATP binding"/>
    <property type="evidence" value="ECO:0007669"/>
    <property type="project" value="UniProtKB-KW"/>
</dbReference>
<dbReference type="Pfam" id="PF02503">
    <property type="entry name" value="PP_kinase"/>
    <property type="match status" value="1"/>
</dbReference>
<dbReference type="RefSeq" id="WP_082090172.1">
    <property type="nucleotide sequence ID" value="NZ_JWIR02000040.1"/>
</dbReference>
<dbReference type="STRING" id="1221996.QY95_02276"/>
<reference evidence="14" key="1">
    <citation type="submission" date="2015-02" db="EMBL/GenBank/DDBJ databases">
        <title>Genome Assembly of Bacillaceae bacterium MTCC 8252.</title>
        <authorList>
            <person name="Verma A."/>
            <person name="Khatri I."/>
            <person name="Mual P."/>
            <person name="Subramanian S."/>
            <person name="Krishnamurthi S."/>
        </authorList>
    </citation>
    <scope>NUCLEOTIDE SEQUENCE [LARGE SCALE GENOMIC DNA]</scope>
    <source>
        <strain evidence="14">MTCC 8252</strain>
    </source>
</reference>
<feature type="binding site" evidence="8">
    <location>
        <position position="55"/>
    </location>
    <ligand>
        <name>ATP</name>
        <dbReference type="ChEBI" id="CHEBI:30616"/>
    </ligand>
</feature>
<dbReference type="PANTHER" id="PTHR30218">
    <property type="entry name" value="POLYPHOSPHATE KINASE"/>
    <property type="match status" value="1"/>
</dbReference>
<evidence type="ECO:0000256" key="6">
    <source>
        <dbReference type="ARBA" id="ARBA00022840"/>
    </source>
</evidence>
<dbReference type="EMBL" id="JWIR02000040">
    <property type="protein sequence ID" value="KKB39646.1"/>
    <property type="molecule type" value="Genomic_DNA"/>
</dbReference>
<dbReference type="Gene3D" id="1.20.58.310">
    <property type="entry name" value="Polyphosphate kinase N-terminal domain"/>
    <property type="match status" value="1"/>
</dbReference>
<dbReference type="NCBIfam" id="TIGR03705">
    <property type="entry name" value="poly_P_kin"/>
    <property type="match status" value="1"/>
</dbReference>